<keyword evidence="2" id="KW-1185">Reference proteome</keyword>
<comment type="caution">
    <text evidence="1">The sequence shown here is derived from an EMBL/GenBank/DDBJ whole genome shotgun (WGS) entry which is preliminary data.</text>
</comment>
<dbReference type="AlphaFoldDB" id="A0A3S2VCP7"/>
<gene>
    <name evidence="1" type="ORF">EOE18_10645</name>
</gene>
<evidence type="ECO:0000313" key="2">
    <source>
        <dbReference type="Proteomes" id="UP000282837"/>
    </source>
</evidence>
<accession>A0A3S2VCP7</accession>
<sequence>MLTTATSAGADARLEQIARLNDRTRLGLDRSARIVITRNCLERLAESEGAPEETIVLQARLMAAFRHCTFSEDSPERDFAAIEFLGRKVWMKIDYYDAAMEFGSEDPADASITTRVMTILLPEDY</sequence>
<evidence type="ECO:0000313" key="1">
    <source>
        <dbReference type="EMBL" id="RVU04619.1"/>
    </source>
</evidence>
<proteinExistence type="predicted"/>
<dbReference type="InterPro" id="IPR022243">
    <property type="entry name" value="DUF3768"/>
</dbReference>
<reference evidence="1 2" key="1">
    <citation type="submission" date="2019-01" db="EMBL/GenBank/DDBJ databases">
        <authorList>
            <person name="Chen W.-M."/>
        </authorList>
    </citation>
    <scope>NUCLEOTIDE SEQUENCE [LARGE SCALE GENOMIC DNA]</scope>
    <source>
        <strain evidence="1 2">FSY-9</strain>
    </source>
</reference>
<dbReference type="Pfam" id="PF12599">
    <property type="entry name" value="DUF3768"/>
    <property type="match status" value="1"/>
</dbReference>
<dbReference type="OrthoDB" id="1495368at2"/>
<dbReference type="RefSeq" id="WP_008065127.1">
    <property type="nucleotide sequence ID" value="NZ_SACO01000007.1"/>
</dbReference>
<organism evidence="1 2">
    <name type="scientific">Novosphingobium umbonatum</name>
    <dbReference type="NCBI Taxonomy" id="1908524"/>
    <lineage>
        <taxon>Bacteria</taxon>
        <taxon>Pseudomonadati</taxon>
        <taxon>Pseudomonadota</taxon>
        <taxon>Alphaproteobacteria</taxon>
        <taxon>Sphingomonadales</taxon>
        <taxon>Sphingomonadaceae</taxon>
        <taxon>Novosphingobium</taxon>
    </lineage>
</organism>
<protein>
    <submittedName>
        <fullName evidence="1">DUF3768 domain-containing protein</fullName>
    </submittedName>
</protein>
<dbReference type="Proteomes" id="UP000282837">
    <property type="component" value="Unassembled WGS sequence"/>
</dbReference>
<name>A0A3S2VCP7_9SPHN</name>
<dbReference type="EMBL" id="SACO01000007">
    <property type="protein sequence ID" value="RVU04619.1"/>
    <property type="molecule type" value="Genomic_DNA"/>
</dbReference>